<feature type="region of interest" description="Disordered" evidence="1">
    <location>
        <begin position="55"/>
        <end position="104"/>
    </location>
</feature>
<reference evidence="3" key="1">
    <citation type="submission" date="2021-05" db="EMBL/GenBank/DDBJ databases">
        <authorList>
            <person name="Pietrasiak N."/>
            <person name="Ward R."/>
            <person name="Stajich J.E."/>
            <person name="Kurbessoian T."/>
        </authorList>
    </citation>
    <scope>NUCLEOTIDE SEQUENCE</scope>
    <source>
        <strain evidence="3">GSE-NOS-MK-12-04C</strain>
    </source>
</reference>
<feature type="compositionally biased region" description="Basic and acidic residues" evidence="1">
    <location>
        <begin position="70"/>
        <end position="79"/>
    </location>
</feature>
<evidence type="ECO:0008006" key="5">
    <source>
        <dbReference type="Google" id="ProtNLM"/>
    </source>
</evidence>
<dbReference type="EMBL" id="JAHHGZ010000006">
    <property type="protein sequence ID" value="MBW4667185.1"/>
    <property type="molecule type" value="Genomic_DNA"/>
</dbReference>
<dbReference type="Proteomes" id="UP000729701">
    <property type="component" value="Unassembled WGS sequence"/>
</dbReference>
<evidence type="ECO:0000313" key="4">
    <source>
        <dbReference type="Proteomes" id="UP000729701"/>
    </source>
</evidence>
<evidence type="ECO:0000256" key="1">
    <source>
        <dbReference type="SAM" id="MobiDB-lite"/>
    </source>
</evidence>
<gene>
    <name evidence="3" type="ORF">KME60_06990</name>
</gene>
<accession>A0A951UTX6</accession>
<keyword evidence="2" id="KW-0732">Signal</keyword>
<protein>
    <recommendedName>
        <fullName evidence="5">Low temperature-induced protein</fullName>
    </recommendedName>
</protein>
<dbReference type="AlphaFoldDB" id="A0A951UTX6"/>
<sequence>MKINFSLSMLRPVRFVIVAFTCALLFLSSAFPAAAIGSPKSDVTEATDQLLETQRQTDEIAKSAPPSLKEVQDRSRDGLNEIQGDADIDKMKRPENSKDATSVEDEVNTFLKKVTGNK</sequence>
<evidence type="ECO:0000313" key="3">
    <source>
        <dbReference type="EMBL" id="MBW4667185.1"/>
    </source>
</evidence>
<feature type="signal peptide" evidence="2">
    <location>
        <begin position="1"/>
        <end position="34"/>
    </location>
</feature>
<proteinExistence type="predicted"/>
<name>A0A951UTX6_9CYAN</name>
<reference evidence="3" key="2">
    <citation type="journal article" date="2022" name="Microbiol. Resour. Announc.">
        <title>Metagenome Sequencing to Explore Phylogenomics of Terrestrial Cyanobacteria.</title>
        <authorList>
            <person name="Ward R.D."/>
            <person name="Stajich J.E."/>
            <person name="Johansen J.R."/>
            <person name="Huntemann M."/>
            <person name="Clum A."/>
            <person name="Foster B."/>
            <person name="Foster B."/>
            <person name="Roux S."/>
            <person name="Palaniappan K."/>
            <person name="Varghese N."/>
            <person name="Mukherjee S."/>
            <person name="Reddy T.B.K."/>
            <person name="Daum C."/>
            <person name="Copeland A."/>
            <person name="Chen I.A."/>
            <person name="Ivanova N.N."/>
            <person name="Kyrpides N.C."/>
            <person name="Shapiro N."/>
            <person name="Eloe-Fadrosh E.A."/>
            <person name="Pietrasiak N."/>
        </authorList>
    </citation>
    <scope>NUCLEOTIDE SEQUENCE</scope>
    <source>
        <strain evidence="3">GSE-NOS-MK-12-04C</strain>
    </source>
</reference>
<organism evidence="3 4">
    <name type="scientific">Cyanomargarita calcarea GSE-NOS-MK-12-04C</name>
    <dbReference type="NCBI Taxonomy" id="2839659"/>
    <lineage>
        <taxon>Bacteria</taxon>
        <taxon>Bacillati</taxon>
        <taxon>Cyanobacteriota</taxon>
        <taxon>Cyanophyceae</taxon>
        <taxon>Nostocales</taxon>
        <taxon>Cyanomargaritaceae</taxon>
        <taxon>Cyanomargarita</taxon>
    </lineage>
</organism>
<feature type="compositionally biased region" description="Basic and acidic residues" evidence="1">
    <location>
        <begin position="87"/>
        <end position="98"/>
    </location>
</feature>
<evidence type="ECO:0000256" key="2">
    <source>
        <dbReference type="SAM" id="SignalP"/>
    </source>
</evidence>
<feature type="chain" id="PRO_5037568252" description="Low temperature-induced protein" evidence="2">
    <location>
        <begin position="35"/>
        <end position="118"/>
    </location>
</feature>
<comment type="caution">
    <text evidence="3">The sequence shown here is derived from an EMBL/GenBank/DDBJ whole genome shotgun (WGS) entry which is preliminary data.</text>
</comment>